<comment type="caution">
    <text evidence="1">The sequence shown here is derived from an EMBL/GenBank/DDBJ whole genome shotgun (WGS) entry which is preliminary data.</text>
</comment>
<dbReference type="EMBL" id="CAJVPY010024626">
    <property type="protein sequence ID" value="CAG8787000.1"/>
    <property type="molecule type" value="Genomic_DNA"/>
</dbReference>
<keyword evidence="2" id="KW-1185">Reference proteome</keyword>
<gene>
    <name evidence="1" type="ORF">DERYTH_LOCUS20621</name>
</gene>
<protein>
    <submittedName>
        <fullName evidence="1">6422_t:CDS:1</fullName>
    </submittedName>
</protein>
<dbReference type="AlphaFoldDB" id="A0A9N9JKW6"/>
<accession>A0A9N9JKW6</accession>
<reference evidence="1" key="1">
    <citation type="submission" date="2021-06" db="EMBL/GenBank/DDBJ databases">
        <authorList>
            <person name="Kallberg Y."/>
            <person name="Tangrot J."/>
            <person name="Rosling A."/>
        </authorList>
    </citation>
    <scope>NUCLEOTIDE SEQUENCE</scope>
    <source>
        <strain evidence="1">MA453B</strain>
    </source>
</reference>
<proteinExistence type="predicted"/>
<name>A0A9N9JKW6_9GLOM</name>
<dbReference type="Proteomes" id="UP000789405">
    <property type="component" value="Unassembled WGS sequence"/>
</dbReference>
<dbReference type="OrthoDB" id="5277092at2759"/>
<organism evidence="1 2">
    <name type="scientific">Dentiscutata erythropus</name>
    <dbReference type="NCBI Taxonomy" id="1348616"/>
    <lineage>
        <taxon>Eukaryota</taxon>
        <taxon>Fungi</taxon>
        <taxon>Fungi incertae sedis</taxon>
        <taxon>Mucoromycota</taxon>
        <taxon>Glomeromycotina</taxon>
        <taxon>Glomeromycetes</taxon>
        <taxon>Diversisporales</taxon>
        <taxon>Gigasporaceae</taxon>
        <taxon>Dentiscutata</taxon>
    </lineage>
</organism>
<sequence length="113" mass="12622">MFSTSNQQSSTNSTSSKRHQAIQRLEQFVKEDDSAKYVIYSENVICRNSAFNAASKVEAETGEKEVTGKTGKLSCVNLKELDKTEIFSEMQKLGFFCVLAADPKKDGIECRKI</sequence>
<evidence type="ECO:0000313" key="1">
    <source>
        <dbReference type="EMBL" id="CAG8787000.1"/>
    </source>
</evidence>
<evidence type="ECO:0000313" key="2">
    <source>
        <dbReference type="Proteomes" id="UP000789405"/>
    </source>
</evidence>